<feature type="compositionally biased region" description="Basic residues" evidence="1">
    <location>
        <begin position="1"/>
        <end position="16"/>
    </location>
</feature>
<keyword evidence="3" id="KW-1185">Reference proteome</keyword>
<evidence type="ECO:0000313" key="2">
    <source>
        <dbReference type="EMBL" id="KAF5702340.1"/>
    </source>
</evidence>
<feature type="region of interest" description="Disordered" evidence="1">
    <location>
        <begin position="97"/>
        <end position="117"/>
    </location>
</feature>
<dbReference type="Proteomes" id="UP000544331">
    <property type="component" value="Unassembled WGS sequence"/>
</dbReference>
<accession>A0A8H5Y027</accession>
<evidence type="ECO:0000313" key="3">
    <source>
        <dbReference type="Proteomes" id="UP000544331"/>
    </source>
</evidence>
<feature type="compositionally biased region" description="Polar residues" evidence="1">
    <location>
        <begin position="19"/>
        <end position="31"/>
    </location>
</feature>
<gene>
    <name evidence="2" type="ORF">FMUND_13509</name>
</gene>
<feature type="region of interest" description="Disordered" evidence="1">
    <location>
        <begin position="1"/>
        <end position="51"/>
    </location>
</feature>
<comment type="caution">
    <text evidence="2">The sequence shown here is derived from an EMBL/GenBank/DDBJ whole genome shotgun (WGS) entry which is preliminary data.</text>
</comment>
<proteinExistence type="predicted"/>
<dbReference type="EMBL" id="JAAOAN010000625">
    <property type="protein sequence ID" value="KAF5702340.1"/>
    <property type="molecule type" value="Genomic_DNA"/>
</dbReference>
<protein>
    <submittedName>
        <fullName evidence="2">Uncharacterized protein</fullName>
    </submittedName>
</protein>
<sequence>MAFHARNRSRITRARRSSGTNNTTAKLNSRSIGDDDEDGDGVLSQERPQYTPLTEIATRKACFNSAALFFFHRATRPPDLFFHEGHNVMIITAPKRAVRGPKRPGQGGNTSLSRTDGGIELATIRASDDDTPGELDLFIQRERNVQQGACRSLALGIADGSRQGNLR</sequence>
<evidence type="ECO:0000256" key="1">
    <source>
        <dbReference type="SAM" id="MobiDB-lite"/>
    </source>
</evidence>
<organism evidence="2 3">
    <name type="scientific">Fusarium mundagurra</name>
    <dbReference type="NCBI Taxonomy" id="1567541"/>
    <lineage>
        <taxon>Eukaryota</taxon>
        <taxon>Fungi</taxon>
        <taxon>Dikarya</taxon>
        <taxon>Ascomycota</taxon>
        <taxon>Pezizomycotina</taxon>
        <taxon>Sordariomycetes</taxon>
        <taxon>Hypocreomycetidae</taxon>
        <taxon>Hypocreales</taxon>
        <taxon>Nectriaceae</taxon>
        <taxon>Fusarium</taxon>
        <taxon>Fusarium fujikuroi species complex</taxon>
    </lineage>
</organism>
<name>A0A8H5Y027_9HYPO</name>
<dbReference type="AlphaFoldDB" id="A0A8H5Y027"/>
<reference evidence="2 3" key="1">
    <citation type="submission" date="2020-05" db="EMBL/GenBank/DDBJ databases">
        <title>Identification and distribution of gene clusters putatively required for synthesis of sphingolipid metabolism inhibitors in phylogenetically diverse species of the filamentous fungus Fusarium.</title>
        <authorList>
            <person name="Kim H.-S."/>
            <person name="Busman M."/>
            <person name="Brown D.W."/>
            <person name="Divon H."/>
            <person name="Uhlig S."/>
            <person name="Proctor R.H."/>
        </authorList>
    </citation>
    <scope>NUCLEOTIDE SEQUENCE [LARGE SCALE GENOMIC DNA]</scope>
    <source>
        <strain evidence="2 3">NRRL 66235</strain>
    </source>
</reference>